<proteinExistence type="predicted"/>
<accession>A0ABU1JX48</accession>
<dbReference type="RefSeq" id="WP_309798811.1">
    <property type="nucleotide sequence ID" value="NZ_JAVDPW010000009.1"/>
</dbReference>
<keyword evidence="3" id="KW-1185">Reference proteome</keyword>
<feature type="signal peptide" evidence="1">
    <location>
        <begin position="1"/>
        <end position="20"/>
    </location>
</feature>
<name>A0ABU1JX48_9PROT</name>
<dbReference type="EMBL" id="JAVDPW010000009">
    <property type="protein sequence ID" value="MDR6292589.1"/>
    <property type="molecule type" value="Genomic_DNA"/>
</dbReference>
<reference evidence="2 3" key="1">
    <citation type="submission" date="2023-07" db="EMBL/GenBank/DDBJ databases">
        <title>Sorghum-associated microbial communities from plants grown in Nebraska, USA.</title>
        <authorList>
            <person name="Schachtman D."/>
        </authorList>
    </citation>
    <scope>NUCLEOTIDE SEQUENCE [LARGE SCALE GENOMIC DNA]</scope>
    <source>
        <strain evidence="2 3">584</strain>
    </source>
</reference>
<sequence length="84" mass="8558">MLRLVLIAGLITFAAAPALAAVCDVNAESAAVVAAWGSKVRDGSLPEDKLAAISAKIQSIPSISAKDPDKACATLAEIKRELGL</sequence>
<comment type="caution">
    <text evidence="2">The sequence shown here is derived from an EMBL/GenBank/DDBJ whole genome shotgun (WGS) entry which is preliminary data.</text>
</comment>
<evidence type="ECO:0008006" key="4">
    <source>
        <dbReference type="Google" id="ProtNLM"/>
    </source>
</evidence>
<protein>
    <recommendedName>
        <fullName evidence="4">Histidine kinase</fullName>
    </recommendedName>
</protein>
<feature type="chain" id="PRO_5047493767" description="Histidine kinase" evidence="1">
    <location>
        <begin position="21"/>
        <end position="84"/>
    </location>
</feature>
<evidence type="ECO:0000313" key="3">
    <source>
        <dbReference type="Proteomes" id="UP001262410"/>
    </source>
</evidence>
<dbReference type="Proteomes" id="UP001262410">
    <property type="component" value="Unassembled WGS sequence"/>
</dbReference>
<gene>
    <name evidence="2" type="ORF">E9232_005129</name>
</gene>
<keyword evidence="1" id="KW-0732">Signal</keyword>
<evidence type="ECO:0000256" key="1">
    <source>
        <dbReference type="SAM" id="SignalP"/>
    </source>
</evidence>
<evidence type="ECO:0000313" key="2">
    <source>
        <dbReference type="EMBL" id="MDR6292589.1"/>
    </source>
</evidence>
<organism evidence="2 3">
    <name type="scientific">Inquilinus ginsengisoli</name>
    <dbReference type="NCBI Taxonomy" id="363840"/>
    <lineage>
        <taxon>Bacteria</taxon>
        <taxon>Pseudomonadati</taxon>
        <taxon>Pseudomonadota</taxon>
        <taxon>Alphaproteobacteria</taxon>
        <taxon>Rhodospirillales</taxon>
        <taxon>Rhodospirillaceae</taxon>
        <taxon>Inquilinus</taxon>
    </lineage>
</organism>